<name>A0AAV3L0L1_ENTFC</name>
<dbReference type="Pfam" id="PF00072">
    <property type="entry name" value="Response_reg"/>
    <property type="match status" value="1"/>
</dbReference>
<sequence length="225" mass="25863">MKKILIIEDDTDLQEGIAFSLNSEGYQILTADGMEEGWNIVLSEPLDLILLDCNLPDGSGFDLCIRVKEHVKIPILMLTARDTEMDEIKALELGMDDFMTKPFSLAVLKARIKKLLVKEDKSAYLISNGVTVDKNNCKVYRNKNEIVCSKTEYQMLLYFMENKNQVLSKEMILSHVWDSQGRYVDDNTVSVNIRRLRAKIEDDPRNPELIKTLHGMGYIWKEGKR</sequence>
<dbReference type="InterPro" id="IPR001867">
    <property type="entry name" value="OmpR/PhoB-type_DNA-bd"/>
</dbReference>
<dbReference type="SUPFAM" id="SSF52172">
    <property type="entry name" value="CheY-like"/>
    <property type="match status" value="1"/>
</dbReference>
<dbReference type="SMART" id="SM00862">
    <property type="entry name" value="Trans_reg_C"/>
    <property type="match status" value="1"/>
</dbReference>
<dbReference type="GO" id="GO:0000156">
    <property type="term" value="F:phosphorelay response regulator activity"/>
    <property type="evidence" value="ECO:0007669"/>
    <property type="project" value="TreeGrafter"/>
</dbReference>
<dbReference type="Proteomes" id="UP000017126">
    <property type="component" value="Unassembled WGS sequence"/>
</dbReference>
<evidence type="ECO:0000256" key="6">
    <source>
        <dbReference type="PROSITE-ProRule" id="PRU00169"/>
    </source>
</evidence>
<dbReference type="Pfam" id="PF00486">
    <property type="entry name" value="Trans_reg_C"/>
    <property type="match status" value="1"/>
</dbReference>
<feature type="modified residue" description="4-aspartylphosphate" evidence="6">
    <location>
        <position position="52"/>
    </location>
</feature>
<gene>
    <name evidence="10" type="ORF">O991_02650</name>
</gene>
<organism evidence="10 11">
    <name type="scientific">Enterococcus faecium 10/96A</name>
    <dbReference type="NCBI Taxonomy" id="1391465"/>
    <lineage>
        <taxon>Bacteria</taxon>
        <taxon>Bacillati</taxon>
        <taxon>Bacillota</taxon>
        <taxon>Bacilli</taxon>
        <taxon>Lactobacillales</taxon>
        <taxon>Enterococcaceae</taxon>
        <taxon>Enterococcus</taxon>
    </lineage>
</organism>
<keyword evidence="1 6" id="KW-0597">Phosphoprotein</keyword>
<dbReference type="Gene3D" id="3.40.50.2300">
    <property type="match status" value="1"/>
</dbReference>
<evidence type="ECO:0000256" key="1">
    <source>
        <dbReference type="ARBA" id="ARBA00022553"/>
    </source>
</evidence>
<dbReference type="InterPro" id="IPR011006">
    <property type="entry name" value="CheY-like_superfamily"/>
</dbReference>
<dbReference type="GO" id="GO:0032993">
    <property type="term" value="C:protein-DNA complex"/>
    <property type="evidence" value="ECO:0007669"/>
    <property type="project" value="TreeGrafter"/>
</dbReference>
<evidence type="ECO:0000256" key="4">
    <source>
        <dbReference type="ARBA" id="ARBA00023125"/>
    </source>
</evidence>
<dbReference type="InterPro" id="IPR036388">
    <property type="entry name" value="WH-like_DNA-bd_sf"/>
</dbReference>
<evidence type="ECO:0000259" key="8">
    <source>
        <dbReference type="PROSITE" id="PS50110"/>
    </source>
</evidence>
<keyword evidence="4 7" id="KW-0238">DNA-binding</keyword>
<protein>
    <recommendedName>
        <fullName evidence="12">DNA-binding response regulator</fullName>
    </recommendedName>
</protein>
<feature type="domain" description="OmpR/PhoB-type" evidence="9">
    <location>
        <begin position="121"/>
        <end position="222"/>
    </location>
</feature>
<evidence type="ECO:0000256" key="3">
    <source>
        <dbReference type="ARBA" id="ARBA00023015"/>
    </source>
</evidence>
<dbReference type="GO" id="GO:0005829">
    <property type="term" value="C:cytosol"/>
    <property type="evidence" value="ECO:0007669"/>
    <property type="project" value="TreeGrafter"/>
</dbReference>
<dbReference type="SMART" id="SM00448">
    <property type="entry name" value="REC"/>
    <property type="match status" value="1"/>
</dbReference>
<keyword evidence="2" id="KW-0902">Two-component regulatory system</keyword>
<dbReference type="GO" id="GO:0000976">
    <property type="term" value="F:transcription cis-regulatory region binding"/>
    <property type="evidence" value="ECO:0007669"/>
    <property type="project" value="TreeGrafter"/>
</dbReference>
<proteinExistence type="predicted"/>
<comment type="caution">
    <text evidence="10">The sequence shown here is derived from an EMBL/GenBank/DDBJ whole genome shotgun (WGS) entry which is preliminary data.</text>
</comment>
<feature type="domain" description="Response regulatory" evidence="8">
    <location>
        <begin position="3"/>
        <end position="116"/>
    </location>
</feature>
<keyword evidence="3" id="KW-0805">Transcription regulation</keyword>
<dbReference type="InterPro" id="IPR039420">
    <property type="entry name" value="WalR-like"/>
</dbReference>
<dbReference type="GO" id="GO:0006355">
    <property type="term" value="P:regulation of DNA-templated transcription"/>
    <property type="evidence" value="ECO:0007669"/>
    <property type="project" value="InterPro"/>
</dbReference>
<dbReference type="Gene3D" id="1.10.10.10">
    <property type="entry name" value="Winged helix-like DNA-binding domain superfamily/Winged helix DNA-binding domain"/>
    <property type="match status" value="1"/>
</dbReference>
<dbReference type="PROSITE" id="PS50110">
    <property type="entry name" value="RESPONSE_REGULATORY"/>
    <property type="match status" value="1"/>
</dbReference>
<feature type="DNA-binding region" description="OmpR/PhoB-type" evidence="7">
    <location>
        <begin position="121"/>
        <end position="222"/>
    </location>
</feature>
<evidence type="ECO:0000256" key="7">
    <source>
        <dbReference type="PROSITE-ProRule" id="PRU01091"/>
    </source>
</evidence>
<evidence type="ECO:0008006" key="12">
    <source>
        <dbReference type="Google" id="ProtNLM"/>
    </source>
</evidence>
<accession>A0AAV3L0L1</accession>
<keyword evidence="5" id="KW-0804">Transcription</keyword>
<reference evidence="10 11" key="1">
    <citation type="submission" date="2013-09" db="EMBL/GenBank/DDBJ databases">
        <title>The Genome Sequence of Enterococcus faecium 10/96A.</title>
        <authorList>
            <consortium name="The Broad Institute Genome Sequencing Platform"/>
            <consortium name="The Broad Institute Genome Sequencing Center for Infectious Disease"/>
            <person name="Earl A.M."/>
            <person name="Gilmore M.S."/>
            <person name="Lebreton F."/>
            <person name="Courvalin P."/>
            <person name="Walker B."/>
            <person name="Young S.K."/>
            <person name="Zeng Q."/>
            <person name="Gargeya S."/>
            <person name="Fitzgerald M."/>
            <person name="Haas B."/>
            <person name="Abouelleil A."/>
            <person name="Alvarado L."/>
            <person name="Arachchi H.M."/>
            <person name="Berlin A.M."/>
            <person name="Chapman S.B."/>
            <person name="Dewar J."/>
            <person name="Goldberg J."/>
            <person name="Griggs A."/>
            <person name="Gujja S."/>
            <person name="Hansen M."/>
            <person name="Howarth C."/>
            <person name="Imamovic A."/>
            <person name="Larimer J."/>
            <person name="McCowan C."/>
            <person name="Murphy C."/>
            <person name="Neiman D."/>
            <person name="Pearson M."/>
            <person name="Priest M."/>
            <person name="Roberts A."/>
            <person name="Saif S."/>
            <person name="Shea T."/>
            <person name="Sisk P."/>
            <person name="Sykes S."/>
            <person name="Wortman J."/>
            <person name="Nusbaum C."/>
            <person name="Birren B."/>
        </authorList>
    </citation>
    <scope>NUCLEOTIDE SEQUENCE [LARGE SCALE GENOMIC DNA]</scope>
    <source>
        <strain evidence="10 11">10/96A</strain>
    </source>
</reference>
<evidence type="ECO:0000256" key="2">
    <source>
        <dbReference type="ARBA" id="ARBA00023012"/>
    </source>
</evidence>
<evidence type="ECO:0000256" key="5">
    <source>
        <dbReference type="ARBA" id="ARBA00023163"/>
    </source>
</evidence>
<dbReference type="CDD" id="cd00383">
    <property type="entry name" value="trans_reg_C"/>
    <property type="match status" value="1"/>
</dbReference>
<dbReference type="CDD" id="cd17574">
    <property type="entry name" value="REC_OmpR"/>
    <property type="match status" value="1"/>
</dbReference>
<dbReference type="AlphaFoldDB" id="A0AAV3L0L1"/>
<evidence type="ECO:0000313" key="11">
    <source>
        <dbReference type="Proteomes" id="UP000017126"/>
    </source>
</evidence>
<evidence type="ECO:0000313" key="10">
    <source>
        <dbReference type="EMBL" id="ERT48218.1"/>
    </source>
</evidence>
<dbReference type="RefSeq" id="WP_023043224.1">
    <property type="nucleotide sequence ID" value="NZ_KI518290.1"/>
</dbReference>
<dbReference type="PROSITE" id="PS51755">
    <property type="entry name" value="OMPR_PHOB"/>
    <property type="match status" value="1"/>
</dbReference>
<dbReference type="PANTHER" id="PTHR48111">
    <property type="entry name" value="REGULATOR OF RPOS"/>
    <property type="match status" value="1"/>
</dbReference>
<evidence type="ECO:0000259" key="9">
    <source>
        <dbReference type="PROSITE" id="PS51755"/>
    </source>
</evidence>
<dbReference type="InterPro" id="IPR001789">
    <property type="entry name" value="Sig_transdc_resp-reg_receiver"/>
</dbReference>
<dbReference type="EMBL" id="AXOL01000070">
    <property type="protein sequence ID" value="ERT48218.1"/>
    <property type="molecule type" value="Genomic_DNA"/>
</dbReference>
<dbReference type="PANTHER" id="PTHR48111:SF73">
    <property type="entry name" value="ALKALINE PHOSPHATASE SYNTHESIS TRANSCRIPTIONAL REGULATORY PROTEIN PHOP"/>
    <property type="match status" value="1"/>
</dbReference>